<dbReference type="Proteomes" id="UP000215914">
    <property type="component" value="Unassembled WGS sequence"/>
</dbReference>
<dbReference type="InterPro" id="IPR013641">
    <property type="entry name" value="KTI12/PSTK"/>
</dbReference>
<sequence length="53" mass="6038">MRDVKILQPTIATQSVRFSEANSLYEMDRAPQEVTSAIIEAQSLARTRERTLD</sequence>
<dbReference type="Pfam" id="PF08433">
    <property type="entry name" value="KTI12"/>
    <property type="match status" value="1"/>
</dbReference>
<proteinExistence type="predicted"/>
<evidence type="ECO:0000313" key="4">
    <source>
        <dbReference type="Proteomes" id="UP000215914"/>
    </source>
</evidence>
<organism evidence="3 4">
    <name type="scientific">Helianthus annuus</name>
    <name type="common">Common sunflower</name>
    <dbReference type="NCBI Taxonomy" id="4232"/>
    <lineage>
        <taxon>Eukaryota</taxon>
        <taxon>Viridiplantae</taxon>
        <taxon>Streptophyta</taxon>
        <taxon>Embryophyta</taxon>
        <taxon>Tracheophyta</taxon>
        <taxon>Spermatophyta</taxon>
        <taxon>Magnoliopsida</taxon>
        <taxon>eudicotyledons</taxon>
        <taxon>Gunneridae</taxon>
        <taxon>Pentapetalae</taxon>
        <taxon>asterids</taxon>
        <taxon>campanulids</taxon>
        <taxon>Asterales</taxon>
        <taxon>Asteraceae</taxon>
        <taxon>Asteroideae</taxon>
        <taxon>Heliantheae alliance</taxon>
        <taxon>Heliantheae</taxon>
        <taxon>Helianthus</taxon>
    </lineage>
</organism>
<dbReference type="Gramene" id="mRNA:HanXRQr2_Chr03g0111121">
    <property type="protein sequence ID" value="CDS:HanXRQr2_Chr03g0111121.1"/>
    <property type="gene ID" value="HanXRQr2_Chr03g0111121"/>
</dbReference>
<dbReference type="EMBL" id="MNCJ02000318">
    <property type="protein sequence ID" value="KAF5814445.1"/>
    <property type="molecule type" value="Genomic_DNA"/>
</dbReference>
<gene>
    <name evidence="3" type="ORF">HanXRQr2_Chr03g0111121</name>
</gene>
<reference evidence="3" key="1">
    <citation type="journal article" date="2017" name="Nature">
        <title>The sunflower genome provides insights into oil metabolism, flowering and Asterid evolution.</title>
        <authorList>
            <person name="Badouin H."/>
            <person name="Gouzy J."/>
            <person name="Grassa C.J."/>
            <person name="Murat F."/>
            <person name="Staton S.E."/>
            <person name="Cottret L."/>
            <person name="Lelandais-Briere C."/>
            <person name="Owens G.L."/>
            <person name="Carrere S."/>
            <person name="Mayjonade B."/>
            <person name="Legrand L."/>
            <person name="Gill N."/>
            <person name="Kane N.C."/>
            <person name="Bowers J.E."/>
            <person name="Hubner S."/>
            <person name="Bellec A."/>
            <person name="Berard A."/>
            <person name="Berges H."/>
            <person name="Blanchet N."/>
            <person name="Boniface M.C."/>
            <person name="Brunel D."/>
            <person name="Catrice O."/>
            <person name="Chaidir N."/>
            <person name="Claudel C."/>
            <person name="Donnadieu C."/>
            <person name="Faraut T."/>
            <person name="Fievet G."/>
            <person name="Helmstetter N."/>
            <person name="King M."/>
            <person name="Knapp S.J."/>
            <person name="Lai Z."/>
            <person name="Le Paslier M.C."/>
            <person name="Lippi Y."/>
            <person name="Lorenzon L."/>
            <person name="Mandel J.R."/>
            <person name="Marage G."/>
            <person name="Marchand G."/>
            <person name="Marquand E."/>
            <person name="Bret-Mestries E."/>
            <person name="Morien E."/>
            <person name="Nambeesan S."/>
            <person name="Nguyen T."/>
            <person name="Pegot-Espagnet P."/>
            <person name="Pouilly N."/>
            <person name="Raftis F."/>
            <person name="Sallet E."/>
            <person name="Schiex T."/>
            <person name="Thomas J."/>
            <person name="Vandecasteele C."/>
            <person name="Vares D."/>
            <person name="Vear F."/>
            <person name="Vautrin S."/>
            <person name="Crespi M."/>
            <person name="Mangin B."/>
            <person name="Burke J.M."/>
            <person name="Salse J."/>
            <person name="Munos S."/>
            <person name="Vincourt P."/>
            <person name="Rieseberg L.H."/>
            <person name="Langlade N.B."/>
        </authorList>
    </citation>
    <scope>NUCLEOTIDE SEQUENCE</scope>
    <source>
        <tissue evidence="3">Leaves</tissue>
    </source>
</reference>
<protein>
    <submittedName>
        <fullName evidence="3">Uncharacterized protein</fullName>
    </submittedName>
</protein>
<keyword evidence="4" id="KW-1185">Reference proteome</keyword>
<evidence type="ECO:0000313" key="3">
    <source>
        <dbReference type="EMBL" id="KAF5814445.1"/>
    </source>
</evidence>
<evidence type="ECO:0000256" key="2">
    <source>
        <dbReference type="ARBA" id="ARBA00022840"/>
    </source>
</evidence>
<keyword evidence="2" id="KW-0067">ATP-binding</keyword>
<dbReference type="AlphaFoldDB" id="A0A9K3NWC8"/>
<comment type="caution">
    <text evidence="3">The sequence shown here is derived from an EMBL/GenBank/DDBJ whole genome shotgun (WGS) entry which is preliminary data.</text>
</comment>
<keyword evidence="1" id="KW-0547">Nucleotide-binding</keyword>
<dbReference type="GO" id="GO:0005524">
    <property type="term" value="F:ATP binding"/>
    <property type="evidence" value="ECO:0007669"/>
    <property type="project" value="UniProtKB-KW"/>
</dbReference>
<accession>A0A9K3NWC8</accession>
<reference evidence="3" key="2">
    <citation type="submission" date="2020-06" db="EMBL/GenBank/DDBJ databases">
        <title>Helianthus annuus Genome sequencing and assembly Release 2.</title>
        <authorList>
            <person name="Gouzy J."/>
            <person name="Langlade N."/>
            <person name="Munos S."/>
        </authorList>
    </citation>
    <scope>NUCLEOTIDE SEQUENCE</scope>
    <source>
        <tissue evidence="3">Leaves</tissue>
    </source>
</reference>
<name>A0A9K3NWC8_HELAN</name>
<evidence type="ECO:0000256" key="1">
    <source>
        <dbReference type="ARBA" id="ARBA00022741"/>
    </source>
</evidence>